<organism evidence="7 8">
    <name type="scientific">Diacronema lutheri</name>
    <name type="common">Unicellular marine alga</name>
    <name type="synonym">Monochrysis lutheri</name>
    <dbReference type="NCBI Taxonomy" id="2081491"/>
    <lineage>
        <taxon>Eukaryota</taxon>
        <taxon>Haptista</taxon>
        <taxon>Haptophyta</taxon>
        <taxon>Pavlovophyceae</taxon>
        <taxon>Pavlovales</taxon>
        <taxon>Pavlovaceae</taxon>
        <taxon>Diacronema</taxon>
    </lineage>
</organism>
<dbReference type="Pfam" id="PF12906">
    <property type="entry name" value="RINGv"/>
    <property type="match status" value="1"/>
</dbReference>
<reference evidence="7" key="1">
    <citation type="submission" date="2021-05" db="EMBL/GenBank/DDBJ databases">
        <title>The genome of the haptophyte Pavlova lutheri (Diacronema luteri, Pavlovales) - a model for lipid biosynthesis in eukaryotic algae.</title>
        <authorList>
            <person name="Hulatt C.J."/>
            <person name="Posewitz M.C."/>
        </authorList>
    </citation>
    <scope>NUCLEOTIDE SEQUENCE</scope>
    <source>
        <strain evidence="7">NIVA-4/92</strain>
    </source>
</reference>
<dbReference type="OrthoDB" id="264354at2759"/>
<protein>
    <recommendedName>
        <fullName evidence="9">RING-CH-type domain-containing protein</fullName>
    </recommendedName>
</protein>
<evidence type="ECO:0000259" key="5">
    <source>
        <dbReference type="PROSITE" id="PS50053"/>
    </source>
</evidence>
<keyword evidence="1" id="KW-0479">Metal-binding</keyword>
<evidence type="ECO:0000313" key="8">
    <source>
        <dbReference type="Proteomes" id="UP000751190"/>
    </source>
</evidence>
<dbReference type="EMBL" id="JAGTXO010000046">
    <property type="protein sequence ID" value="KAG8458876.1"/>
    <property type="molecule type" value="Genomic_DNA"/>
</dbReference>
<dbReference type="PROSITE" id="PS51292">
    <property type="entry name" value="ZF_RING_CH"/>
    <property type="match status" value="1"/>
</dbReference>
<dbReference type="Gene3D" id="3.30.40.10">
    <property type="entry name" value="Zinc/RING finger domain, C3HC4 (zinc finger)"/>
    <property type="match status" value="1"/>
</dbReference>
<sequence length="354" mass="37567">MQVSVRLAPSRAWTRVSIEAGATVAELRELIGEHVRAHEPRDGAFTLCYRGVALSDGAQVLSALGFADAPVVVAHWHVANAPRAGGDHAPPRTGGAAHAAAADPLGGGASAGDAGGDDDDVDEPACRLCFAGAECGALLAPCLCAGSMRYAHVDCLNQWRLTSTNAQSFVRCDQCGYVYVTDATRLAPWLQSEALCRSLSACALVLATLVGGLVFGGIERRFYALVDWEPRAHSNPALLRRFAAGWVFDRLMAGLLVVALCGLGMHLRLLLATDHFTRQECLRGLLVAFAANGPRIFRLLAVIGVLHYTRFVYTAVSRRVKLLMLKYGEVLFASDVAEARARGRAGLGAGTSVS</sequence>
<keyword evidence="2" id="KW-0863">Zinc-finger</keyword>
<dbReference type="PROSITE" id="PS50053">
    <property type="entry name" value="UBIQUITIN_2"/>
    <property type="match status" value="1"/>
</dbReference>
<keyword evidence="4" id="KW-1133">Transmembrane helix</keyword>
<comment type="caution">
    <text evidence="7">The sequence shown here is derived from an EMBL/GenBank/DDBJ whole genome shotgun (WGS) entry which is preliminary data.</text>
</comment>
<name>A0A8J5X262_DIALT</name>
<dbReference type="CDD" id="cd16495">
    <property type="entry name" value="RING_CH-C4HC3_MARCH"/>
    <property type="match status" value="1"/>
</dbReference>
<feature type="transmembrane region" description="Helical" evidence="4">
    <location>
        <begin position="247"/>
        <end position="267"/>
    </location>
</feature>
<dbReference type="SUPFAM" id="SSF54236">
    <property type="entry name" value="Ubiquitin-like"/>
    <property type="match status" value="1"/>
</dbReference>
<feature type="transmembrane region" description="Helical" evidence="4">
    <location>
        <begin position="198"/>
        <end position="218"/>
    </location>
</feature>
<keyword evidence="3" id="KW-0862">Zinc</keyword>
<dbReference type="SUPFAM" id="SSF57850">
    <property type="entry name" value="RING/U-box"/>
    <property type="match status" value="1"/>
</dbReference>
<dbReference type="SMART" id="SM00744">
    <property type="entry name" value="RINGv"/>
    <property type="match status" value="1"/>
</dbReference>
<dbReference type="OMA" id="WHVANAP"/>
<evidence type="ECO:0000256" key="4">
    <source>
        <dbReference type="SAM" id="Phobius"/>
    </source>
</evidence>
<dbReference type="InterPro" id="IPR029071">
    <property type="entry name" value="Ubiquitin-like_domsf"/>
</dbReference>
<keyword evidence="8" id="KW-1185">Reference proteome</keyword>
<dbReference type="InterPro" id="IPR011016">
    <property type="entry name" value="Znf_RING-CH"/>
</dbReference>
<proteinExistence type="predicted"/>
<feature type="domain" description="RING-CH-type" evidence="6">
    <location>
        <begin position="118"/>
        <end position="182"/>
    </location>
</feature>
<evidence type="ECO:0008006" key="9">
    <source>
        <dbReference type="Google" id="ProtNLM"/>
    </source>
</evidence>
<evidence type="ECO:0000256" key="1">
    <source>
        <dbReference type="ARBA" id="ARBA00022723"/>
    </source>
</evidence>
<accession>A0A8J5X262</accession>
<evidence type="ECO:0000259" key="6">
    <source>
        <dbReference type="PROSITE" id="PS51292"/>
    </source>
</evidence>
<keyword evidence="4" id="KW-0812">Transmembrane</keyword>
<dbReference type="InterPro" id="IPR000626">
    <property type="entry name" value="Ubiquitin-like_dom"/>
</dbReference>
<dbReference type="PANTHER" id="PTHR46347:SF1">
    <property type="entry name" value="RING_FYVE_PHD ZINC FINGER SUPERFAMILY PROTEIN"/>
    <property type="match status" value="1"/>
</dbReference>
<dbReference type="InterPro" id="IPR013083">
    <property type="entry name" value="Znf_RING/FYVE/PHD"/>
</dbReference>
<dbReference type="AlphaFoldDB" id="A0A8J5X262"/>
<evidence type="ECO:0000313" key="7">
    <source>
        <dbReference type="EMBL" id="KAG8458876.1"/>
    </source>
</evidence>
<feature type="domain" description="Ubiquitin-like" evidence="5">
    <location>
        <begin position="1"/>
        <end position="72"/>
    </location>
</feature>
<gene>
    <name evidence="7" type="ORF">KFE25_004210</name>
</gene>
<evidence type="ECO:0000256" key="3">
    <source>
        <dbReference type="ARBA" id="ARBA00022833"/>
    </source>
</evidence>
<dbReference type="PANTHER" id="PTHR46347">
    <property type="entry name" value="RING/FYVE/PHD ZINC FINGER SUPERFAMILY PROTEIN"/>
    <property type="match status" value="1"/>
</dbReference>
<keyword evidence="4" id="KW-0472">Membrane</keyword>
<dbReference type="Proteomes" id="UP000751190">
    <property type="component" value="Unassembled WGS sequence"/>
</dbReference>
<evidence type="ECO:0000256" key="2">
    <source>
        <dbReference type="ARBA" id="ARBA00022771"/>
    </source>
</evidence>
<dbReference type="GO" id="GO:0008270">
    <property type="term" value="F:zinc ion binding"/>
    <property type="evidence" value="ECO:0007669"/>
    <property type="project" value="UniProtKB-KW"/>
</dbReference>